<dbReference type="InterPro" id="IPR029068">
    <property type="entry name" value="Glyas_Bleomycin-R_OHBP_Dase"/>
</dbReference>
<dbReference type="SUPFAM" id="SSF54593">
    <property type="entry name" value="Glyoxalase/Bleomycin resistance protein/Dihydroxybiphenyl dioxygenase"/>
    <property type="match status" value="2"/>
</dbReference>
<dbReference type="CDD" id="cd06587">
    <property type="entry name" value="VOC"/>
    <property type="match status" value="1"/>
</dbReference>
<feature type="domain" description="VOC" evidence="1">
    <location>
        <begin position="158"/>
        <end position="260"/>
    </location>
</feature>
<organism evidence="2 3">
    <name type="scientific">Bosea vaviloviae</name>
    <dbReference type="NCBI Taxonomy" id="1526658"/>
    <lineage>
        <taxon>Bacteria</taxon>
        <taxon>Pseudomonadati</taxon>
        <taxon>Pseudomonadota</taxon>
        <taxon>Alphaproteobacteria</taxon>
        <taxon>Hyphomicrobiales</taxon>
        <taxon>Boseaceae</taxon>
        <taxon>Bosea</taxon>
    </lineage>
</organism>
<proteinExistence type="predicted"/>
<dbReference type="Gene3D" id="3.10.180.10">
    <property type="entry name" value="2,3-Dihydroxybiphenyl 1,2-Dioxygenase, domain 1"/>
    <property type="match status" value="2"/>
</dbReference>
<accession>A0A0N1N0L8</accession>
<dbReference type="Proteomes" id="UP000037822">
    <property type="component" value="Unassembled WGS sequence"/>
</dbReference>
<sequence>MTQSIDHIVIAVADLDQAIRDYESLGFTVLEGGEHPRGSRNALVVLADGAYLEIIAFSRPVPGFRWWQVLDGAGSGLVDYALLPADTLDVDLARTRAAGIEIDGPIDGERLQPDGTRIAWRSARPPEPDIPFICEDVTPRSLRVPEGKARKHANGVTGVAGVTVAVRDLAASVARYRALTGLEPLASGGVPGLGLGLVQFRIGRQMLSLTQPRGESCEGLTRHLGRRGQGAYAISFYGPADRCLDRALAHGARLEIVKAL</sequence>
<comment type="caution">
    <text evidence="2">The sequence shown here is derived from an EMBL/GenBank/DDBJ whole genome shotgun (WGS) entry which is preliminary data.</text>
</comment>
<feature type="domain" description="VOC" evidence="1">
    <location>
        <begin position="4"/>
        <end position="135"/>
    </location>
</feature>
<dbReference type="OrthoDB" id="9812467at2"/>
<gene>
    <name evidence="2" type="ORF">AE618_16430</name>
</gene>
<evidence type="ECO:0000313" key="2">
    <source>
        <dbReference type="EMBL" id="KPH79498.1"/>
    </source>
</evidence>
<dbReference type="RefSeq" id="WP_054210149.1">
    <property type="nucleotide sequence ID" value="NZ_LGSZ01000048.1"/>
</dbReference>
<name>A0A0N1N0L8_9HYPH</name>
<dbReference type="EMBL" id="LGSZ01000048">
    <property type="protein sequence ID" value="KPH79498.1"/>
    <property type="molecule type" value="Genomic_DNA"/>
</dbReference>
<keyword evidence="3" id="KW-1185">Reference proteome</keyword>
<dbReference type="Pfam" id="PF13468">
    <property type="entry name" value="Glyoxalase_3"/>
    <property type="match status" value="1"/>
</dbReference>
<reference evidence="2 3" key="1">
    <citation type="submission" date="2015-07" db="EMBL/GenBank/DDBJ databases">
        <title>Whole genome sequencing of Bosea vaviloviae isolated from cave pool.</title>
        <authorList>
            <person name="Tan N.E.H."/>
            <person name="Lee Y.P."/>
            <person name="Gan H.M."/>
            <person name="Barton H."/>
            <person name="Savka M.A."/>
        </authorList>
    </citation>
    <scope>NUCLEOTIDE SEQUENCE [LARGE SCALE GENOMIC DNA]</scope>
    <source>
        <strain evidence="2 3">SD260</strain>
    </source>
</reference>
<dbReference type="InterPro" id="IPR037523">
    <property type="entry name" value="VOC_core"/>
</dbReference>
<dbReference type="PANTHER" id="PTHR40265">
    <property type="entry name" value="BLL2707 PROTEIN"/>
    <property type="match status" value="1"/>
</dbReference>
<dbReference type="PANTHER" id="PTHR40265:SF1">
    <property type="entry name" value="GLYOXALASE-LIKE DOMAIN-CONTAINING PROTEIN"/>
    <property type="match status" value="1"/>
</dbReference>
<dbReference type="PROSITE" id="PS51819">
    <property type="entry name" value="VOC"/>
    <property type="match status" value="2"/>
</dbReference>
<evidence type="ECO:0000259" key="1">
    <source>
        <dbReference type="PROSITE" id="PS51819"/>
    </source>
</evidence>
<dbReference type="InterPro" id="IPR025870">
    <property type="entry name" value="Glyoxalase-like_dom"/>
</dbReference>
<dbReference type="PATRIC" id="fig|1526658.3.peg.33"/>
<dbReference type="AlphaFoldDB" id="A0A0N1N0L8"/>
<evidence type="ECO:0000313" key="3">
    <source>
        <dbReference type="Proteomes" id="UP000037822"/>
    </source>
</evidence>
<protein>
    <recommendedName>
        <fullName evidence="1">VOC domain-containing protein</fullName>
    </recommendedName>
</protein>